<dbReference type="KEGG" id="bmur:ABE28_001350"/>
<reference evidence="3 4" key="1">
    <citation type="submission" date="2016-08" db="EMBL/GenBank/DDBJ databases">
        <title>Complete genome sequence of Bacillus muralis G25-68, a strain with toxicity to nematodes.</title>
        <authorList>
            <person name="Zheng Z."/>
        </authorList>
    </citation>
    <scope>NUCLEOTIDE SEQUENCE [LARGE SCALE GENOMIC DNA]</scope>
    <source>
        <strain evidence="3 4">G25-68</strain>
    </source>
</reference>
<dbReference type="AlphaFoldDB" id="A0A1B3XIF7"/>
<dbReference type="STRING" id="264697.ABE28_001350"/>
<feature type="domain" description="PPM-type phosphatase" evidence="2">
    <location>
        <begin position="162"/>
        <end position="382"/>
    </location>
</feature>
<dbReference type="SUPFAM" id="SSF81606">
    <property type="entry name" value="PP2C-like"/>
    <property type="match status" value="1"/>
</dbReference>
<dbReference type="InterPro" id="IPR001932">
    <property type="entry name" value="PPM-type_phosphatase-like_dom"/>
</dbReference>
<evidence type="ECO:0000313" key="3">
    <source>
        <dbReference type="EMBL" id="AOH53000.1"/>
    </source>
</evidence>
<protein>
    <recommendedName>
        <fullName evidence="2">PPM-type phosphatase domain-containing protein</fullName>
    </recommendedName>
</protein>
<name>A0A1B3XIF7_9BACI</name>
<dbReference type="OrthoDB" id="311592at2"/>
<evidence type="ECO:0000259" key="2">
    <source>
        <dbReference type="SMART" id="SM00331"/>
    </source>
</evidence>
<dbReference type="GO" id="GO:0016791">
    <property type="term" value="F:phosphatase activity"/>
    <property type="evidence" value="ECO:0007669"/>
    <property type="project" value="TreeGrafter"/>
</dbReference>
<dbReference type="InterPro" id="IPR036457">
    <property type="entry name" value="PPM-type-like_dom_sf"/>
</dbReference>
<keyword evidence="4" id="KW-1185">Reference proteome</keyword>
<dbReference type="Proteomes" id="UP000077926">
    <property type="component" value="Chromosome"/>
</dbReference>
<dbReference type="SMART" id="SM00331">
    <property type="entry name" value="PP2C_SIG"/>
    <property type="match status" value="1"/>
</dbReference>
<dbReference type="PANTHER" id="PTHR43156">
    <property type="entry name" value="STAGE II SPORULATION PROTEIN E-RELATED"/>
    <property type="match status" value="1"/>
</dbReference>
<evidence type="ECO:0000313" key="4">
    <source>
        <dbReference type="Proteomes" id="UP000077926"/>
    </source>
</evidence>
<sequence>MNIYSLDTPACKEFSLLLKKMNMTVTFLDNPDEQKYLFQESTDLMQTLFILPLHISKDSWQQTALVAIAESLEIPILFIYKRTKEMKNPPALPKRTFYLTIPIPSDPVEVSIKLNSLKNISMHLFSFKMKGQELEKINQKSASSLRIAREFQDFCLPTPIENNQIEITGLSQPSGELSGDLFYWTELSEGKYAFIMTDMYGKGIHTALIQMSIRTLMPELIKRVRDPIAITKELNKHMKGLSQGMHMADTINACFSAFIAYINTKDRFIEYVNCGHFPALFHSPDTNLTLRLSEEGAPIGLIPNIPIKKVVFHYEPGSRFIIYSDGLCKTPSPSGTDRSEGIEKEFIDNAHLSTHDLLQELLLSRMRHSEIDDDISIIAGTLF</sequence>
<gene>
    <name evidence="3" type="ORF">ABE28_001350</name>
</gene>
<evidence type="ECO:0000256" key="1">
    <source>
        <dbReference type="ARBA" id="ARBA00022801"/>
    </source>
</evidence>
<dbReference type="EMBL" id="CP017080">
    <property type="protein sequence ID" value="AOH53000.1"/>
    <property type="molecule type" value="Genomic_DNA"/>
</dbReference>
<dbReference type="RefSeq" id="WP_064462232.1">
    <property type="nucleotide sequence ID" value="NZ_CP017080.1"/>
</dbReference>
<keyword evidence="1" id="KW-0378">Hydrolase</keyword>
<proteinExistence type="predicted"/>
<dbReference type="InterPro" id="IPR052016">
    <property type="entry name" value="Bact_Sigma-Reg"/>
</dbReference>
<accession>A0A1B3XIF7</accession>
<dbReference type="PANTHER" id="PTHR43156:SF14">
    <property type="entry name" value="PHOSPHOSERINE PHOSPHATASE RSBP"/>
    <property type="match status" value="1"/>
</dbReference>
<organism evidence="3 4">
    <name type="scientific">Peribacillus muralis</name>
    <dbReference type="NCBI Taxonomy" id="264697"/>
    <lineage>
        <taxon>Bacteria</taxon>
        <taxon>Bacillati</taxon>
        <taxon>Bacillota</taxon>
        <taxon>Bacilli</taxon>
        <taxon>Bacillales</taxon>
        <taxon>Bacillaceae</taxon>
        <taxon>Peribacillus</taxon>
    </lineage>
</organism>
<dbReference type="Pfam" id="PF07228">
    <property type="entry name" value="SpoIIE"/>
    <property type="match status" value="1"/>
</dbReference>
<dbReference type="Gene3D" id="3.60.40.10">
    <property type="entry name" value="PPM-type phosphatase domain"/>
    <property type="match status" value="1"/>
</dbReference>